<protein>
    <submittedName>
        <fullName evidence="3">SMK killer toxin resistance protein</fullName>
    </submittedName>
</protein>
<sequence length="389" mass="40276">MSATIQHLPRIDSKNSVTDSDHIMENAEVSPAANLLEPATAHTKPPPSSDSDSIVLLDASSSSSSNSLRFSASDSEHDDAATADADAHLPALVADADEEDEKLLDIVVAYTNNEAKLGDAVAAELVRRGVLDEVEGQGLGTGGAVAAEPAEPESTGPPTAAAESFSSEPLFEKPDTTLAGESRSLTAESIVEPPAGDVSVIPTPRVESLLHPKLPTKPAAELDVQPTVSAVKTDPLVKPDTAFAEPMPTTDVTAAAELLKEPLGPSLSIASLSSAIQPPPISQSAEPTSILQEIWASIFTPGVNPRVQSAMNMSFAGLFVSLAMLAVVTGGNIHVFGLMGVAVCLFASVQWFVGELAKMPPPMATYEEAVEGNPRARTAAAGAVHEKNE</sequence>
<dbReference type="Pfam" id="PF08636">
    <property type="entry name" value="Pkr1"/>
    <property type="match status" value="1"/>
</dbReference>
<evidence type="ECO:0000256" key="1">
    <source>
        <dbReference type="SAM" id="MobiDB-lite"/>
    </source>
</evidence>
<name>A0AAD5TNR2_9FUNG</name>
<keyword evidence="2" id="KW-0472">Membrane</keyword>
<proteinExistence type="predicted"/>
<feature type="region of interest" description="Disordered" evidence="1">
    <location>
        <begin position="138"/>
        <end position="168"/>
    </location>
</feature>
<dbReference type="AlphaFoldDB" id="A0AAD5TNR2"/>
<feature type="compositionally biased region" description="Basic and acidic residues" evidence="1">
    <location>
        <begin position="9"/>
        <end position="25"/>
    </location>
</feature>
<keyword evidence="4" id="KW-1185">Reference proteome</keyword>
<evidence type="ECO:0000313" key="4">
    <source>
        <dbReference type="Proteomes" id="UP001212152"/>
    </source>
</evidence>
<comment type="caution">
    <text evidence="3">The sequence shown here is derived from an EMBL/GenBank/DDBJ whole genome shotgun (WGS) entry which is preliminary data.</text>
</comment>
<organism evidence="3 4">
    <name type="scientific">Geranomyces variabilis</name>
    <dbReference type="NCBI Taxonomy" id="109894"/>
    <lineage>
        <taxon>Eukaryota</taxon>
        <taxon>Fungi</taxon>
        <taxon>Fungi incertae sedis</taxon>
        <taxon>Chytridiomycota</taxon>
        <taxon>Chytridiomycota incertae sedis</taxon>
        <taxon>Chytridiomycetes</taxon>
        <taxon>Spizellomycetales</taxon>
        <taxon>Powellomycetaceae</taxon>
        <taxon>Geranomyces</taxon>
    </lineage>
</organism>
<feature type="region of interest" description="Disordered" evidence="1">
    <location>
        <begin position="1"/>
        <end position="82"/>
    </location>
</feature>
<dbReference type="Proteomes" id="UP001212152">
    <property type="component" value="Unassembled WGS sequence"/>
</dbReference>
<dbReference type="PANTHER" id="PTHR28251:SF1">
    <property type="entry name" value="V-TYPE ATPASE ASSEMBLY FACTOR PKR1"/>
    <property type="match status" value="1"/>
</dbReference>
<feature type="compositionally biased region" description="Low complexity" evidence="1">
    <location>
        <begin position="49"/>
        <end position="73"/>
    </location>
</feature>
<keyword evidence="2" id="KW-1133">Transmembrane helix</keyword>
<gene>
    <name evidence="3" type="primary">PKR1</name>
    <name evidence="3" type="ORF">HDU87_008511</name>
</gene>
<dbReference type="GO" id="GO:0070072">
    <property type="term" value="P:vacuolar proton-transporting V-type ATPase complex assembly"/>
    <property type="evidence" value="ECO:0007669"/>
    <property type="project" value="InterPro"/>
</dbReference>
<evidence type="ECO:0000256" key="2">
    <source>
        <dbReference type="SAM" id="Phobius"/>
    </source>
</evidence>
<feature type="transmembrane region" description="Helical" evidence="2">
    <location>
        <begin position="310"/>
        <end position="328"/>
    </location>
</feature>
<dbReference type="GO" id="GO:0005789">
    <property type="term" value="C:endoplasmic reticulum membrane"/>
    <property type="evidence" value="ECO:0007669"/>
    <property type="project" value="TreeGrafter"/>
</dbReference>
<dbReference type="PANTHER" id="PTHR28251">
    <property type="entry name" value="V-TYPE ATPASE ASSEMBLY FACTOR PKR1"/>
    <property type="match status" value="1"/>
</dbReference>
<accession>A0AAD5TNR2</accession>
<reference evidence="3" key="1">
    <citation type="submission" date="2020-05" db="EMBL/GenBank/DDBJ databases">
        <title>Phylogenomic resolution of chytrid fungi.</title>
        <authorList>
            <person name="Stajich J.E."/>
            <person name="Amses K."/>
            <person name="Simmons R."/>
            <person name="Seto K."/>
            <person name="Myers J."/>
            <person name="Bonds A."/>
            <person name="Quandt C.A."/>
            <person name="Barry K."/>
            <person name="Liu P."/>
            <person name="Grigoriev I."/>
            <person name="Longcore J.E."/>
            <person name="James T.Y."/>
        </authorList>
    </citation>
    <scope>NUCLEOTIDE SEQUENCE</scope>
    <source>
        <strain evidence="3">JEL0379</strain>
    </source>
</reference>
<evidence type="ECO:0000313" key="3">
    <source>
        <dbReference type="EMBL" id="KAJ3182348.1"/>
    </source>
</evidence>
<keyword evidence="2" id="KW-0812">Transmembrane</keyword>
<feature type="transmembrane region" description="Helical" evidence="2">
    <location>
        <begin position="335"/>
        <end position="353"/>
    </location>
</feature>
<dbReference type="InterPro" id="IPR013945">
    <property type="entry name" value="Pkr1"/>
</dbReference>
<dbReference type="EMBL" id="JADGJQ010000009">
    <property type="protein sequence ID" value="KAJ3182348.1"/>
    <property type="molecule type" value="Genomic_DNA"/>
</dbReference>